<evidence type="ECO:0000256" key="1">
    <source>
        <dbReference type="SAM" id="SignalP"/>
    </source>
</evidence>
<keyword evidence="3" id="KW-1185">Reference proteome</keyword>
<organism evidence="2 3">
    <name type="scientific">Phenylobacterium conjunctum</name>
    <dbReference type="NCBI Taxonomy" id="1298959"/>
    <lineage>
        <taxon>Bacteria</taxon>
        <taxon>Pseudomonadati</taxon>
        <taxon>Pseudomonadota</taxon>
        <taxon>Alphaproteobacteria</taxon>
        <taxon>Caulobacterales</taxon>
        <taxon>Caulobacteraceae</taxon>
        <taxon>Phenylobacterium</taxon>
    </lineage>
</organism>
<evidence type="ECO:0000313" key="3">
    <source>
        <dbReference type="Proteomes" id="UP001597216"/>
    </source>
</evidence>
<name>A0ABW3T462_9CAUL</name>
<reference evidence="3" key="1">
    <citation type="journal article" date="2019" name="Int. J. Syst. Evol. Microbiol.">
        <title>The Global Catalogue of Microorganisms (GCM) 10K type strain sequencing project: providing services to taxonomists for standard genome sequencing and annotation.</title>
        <authorList>
            <consortium name="The Broad Institute Genomics Platform"/>
            <consortium name="The Broad Institute Genome Sequencing Center for Infectious Disease"/>
            <person name="Wu L."/>
            <person name="Ma J."/>
        </authorList>
    </citation>
    <scope>NUCLEOTIDE SEQUENCE [LARGE SCALE GENOMIC DNA]</scope>
    <source>
        <strain evidence="3">CCUG 55074</strain>
    </source>
</reference>
<sequence length="140" mass="14492">MRQAFLLAALSSLALSAAAHAETWKPYSAESANHIQWSYDADYSYRDAASGRVVVLQAVGKVGAEPRMGPSAPGAADGVGSLVAIDCQKGDMILISGYSPKKPLEVPADWRKTASKKIDGADDKALMAGVCAGAAALPTK</sequence>
<comment type="caution">
    <text evidence="2">The sequence shown here is derived from an EMBL/GenBank/DDBJ whole genome shotgun (WGS) entry which is preliminary data.</text>
</comment>
<dbReference type="Proteomes" id="UP001597216">
    <property type="component" value="Unassembled WGS sequence"/>
</dbReference>
<dbReference type="EMBL" id="JBHTLQ010000039">
    <property type="protein sequence ID" value="MFD1191964.1"/>
    <property type="molecule type" value="Genomic_DNA"/>
</dbReference>
<feature type="signal peptide" evidence="1">
    <location>
        <begin position="1"/>
        <end position="21"/>
    </location>
</feature>
<proteinExistence type="predicted"/>
<dbReference type="RefSeq" id="WP_374343320.1">
    <property type="nucleotide sequence ID" value="NZ_JBHTLQ010000039.1"/>
</dbReference>
<keyword evidence="1" id="KW-0732">Signal</keyword>
<gene>
    <name evidence="2" type="ORF">ACFQ27_15340</name>
</gene>
<feature type="chain" id="PRO_5046951418" evidence="1">
    <location>
        <begin position="22"/>
        <end position="140"/>
    </location>
</feature>
<accession>A0ABW3T462</accession>
<evidence type="ECO:0000313" key="2">
    <source>
        <dbReference type="EMBL" id="MFD1191964.1"/>
    </source>
</evidence>
<protein>
    <submittedName>
        <fullName evidence="2">Uncharacterized protein</fullName>
    </submittedName>
</protein>